<feature type="domain" description="Glycosyltransferase 2-like" evidence="1">
    <location>
        <begin position="6"/>
        <end position="164"/>
    </location>
</feature>
<comment type="caution">
    <text evidence="2">The sequence shown here is derived from an EMBL/GenBank/DDBJ whole genome shotgun (WGS) entry which is preliminary data.</text>
</comment>
<accession>A0A8J2Y8R4</accession>
<reference evidence="2" key="2">
    <citation type="submission" date="2020-09" db="EMBL/GenBank/DDBJ databases">
        <authorList>
            <person name="Sun Q."/>
            <person name="Zhou Y."/>
        </authorList>
    </citation>
    <scope>NUCLEOTIDE SEQUENCE</scope>
    <source>
        <strain evidence="2">CGMCC 1.12924</strain>
    </source>
</reference>
<dbReference type="EMBL" id="BMGK01000002">
    <property type="protein sequence ID" value="GGD84816.1"/>
    <property type="molecule type" value="Genomic_DNA"/>
</dbReference>
<keyword evidence="3" id="KW-1185">Reference proteome</keyword>
<evidence type="ECO:0000313" key="2">
    <source>
        <dbReference type="EMBL" id="GGD84816.1"/>
    </source>
</evidence>
<proteinExistence type="predicted"/>
<protein>
    <submittedName>
        <fullName evidence="2">Glycosyl transferase</fullName>
    </submittedName>
</protein>
<gene>
    <name evidence="2" type="ORF">GCM10011312_06040</name>
</gene>
<dbReference type="Gene3D" id="3.90.550.10">
    <property type="entry name" value="Spore Coat Polysaccharide Biosynthesis Protein SpsA, Chain A"/>
    <property type="match status" value="1"/>
</dbReference>
<dbReference type="Pfam" id="PF00535">
    <property type="entry name" value="Glycos_transf_2"/>
    <property type="match status" value="1"/>
</dbReference>
<dbReference type="SUPFAM" id="SSF53448">
    <property type="entry name" value="Nucleotide-diphospho-sugar transferases"/>
    <property type="match status" value="1"/>
</dbReference>
<dbReference type="PANTHER" id="PTHR22916:SF67">
    <property type="entry name" value="COLANIC ACID BIOSYNTHESIS GLYCOSYL TRANSFERASE WCAE-RELATED"/>
    <property type="match status" value="1"/>
</dbReference>
<dbReference type="InterPro" id="IPR029044">
    <property type="entry name" value="Nucleotide-diphossugar_trans"/>
</dbReference>
<dbReference type="AlphaFoldDB" id="A0A8J2Y8R4"/>
<dbReference type="CDD" id="cd06433">
    <property type="entry name" value="GT_2_WfgS_like"/>
    <property type="match status" value="1"/>
</dbReference>
<name>A0A8J2Y8R4_9FLAO</name>
<keyword evidence="2" id="KW-0808">Transferase</keyword>
<dbReference type="InterPro" id="IPR001173">
    <property type="entry name" value="Glyco_trans_2-like"/>
</dbReference>
<dbReference type="PANTHER" id="PTHR22916">
    <property type="entry name" value="GLYCOSYLTRANSFERASE"/>
    <property type="match status" value="1"/>
</dbReference>
<organism evidence="2 3">
    <name type="scientific">Planktosalinus lacus</name>
    <dbReference type="NCBI Taxonomy" id="1526573"/>
    <lineage>
        <taxon>Bacteria</taxon>
        <taxon>Pseudomonadati</taxon>
        <taxon>Bacteroidota</taxon>
        <taxon>Flavobacteriia</taxon>
        <taxon>Flavobacteriales</taxon>
        <taxon>Flavobacteriaceae</taxon>
        <taxon>Planktosalinus</taxon>
    </lineage>
</organism>
<dbReference type="GO" id="GO:0016758">
    <property type="term" value="F:hexosyltransferase activity"/>
    <property type="evidence" value="ECO:0007669"/>
    <property type="project" value="UniProtKB-ARBA"/>
</dbReference>
<reference evidence="2" key="1">
    <citation type="journal article" date="2014" name="Int. J. Syst. Evol. Microbiol.">
        <title>Complete genome sequence of Corynebacterium casei LMG S-19264T (=DSM 44701T), isolated from a smear-ripened cheese.</title>
        <authorList>
            <consortium name="US DOE Joint Genome Institute (JGI-PGF)"/>
            <person name="Walter F."/>
            <person name="Albersmeier A."/>
            <person name="Kalinowski J."/>
            <person name="Ruckert C."/>
        </authorList>
    </citation>
    <scope>NUCLEOTIDE SEQUENCE</scope>
    <source>
        <strain evidence="2">CGMCC 1.12924</strain>
    </source>
</reference>
<dbReference type="Proteomes" id="UP000652231">
    <property type="component" value="Unassembled WGS sequence"/>
</dbReference>
<evidence type="ECO:0000313" key="3">
    <source>
        <dbReference type="Proteomes" id="UP000652231"/>
    </source>
</evidence>
<evidence type="ECO:0000259" key="1">
    <source>
        <dbReference type="Pfam" id="PF00535"/>
    </source>
</evidence>
<dbReference type="RefSeq" id="WP_188439345.1">
    <property type="nucleotide sequence ID" value="NZ_BMGK01000002.1"/>
</dbReference>
<sequence>MKKILSIITINYNNREGLQKTLDSVFCQSFTDYEYLIIDGASTDGSREVIENHKNRFTYWVSEPDDGIFNAMNKGIARAKGEYLLFLNSGDCLTSETALDNFINHKDFQGDIVYGDYTFEHGEKIYPDHLTPYYFMKTSLPHQSTLFHRSVFEHIGGYDESFKMVSDRAFYLKCFLSGRFTFKHIQYPLTLFDLTGYSNDAAHKNKKFVEDERMFQELYGLYYDDMKQLKKQTAQLDKCRRNTFHGIWKRIKKRMG</sequence>